<dbReference type="InterPro" id="IPR036291">
    <property type="entry name" value="NAD(P)-bd_dom_sf"/>
</dbReference>
<accession>A0A5D3KT89</accession>
<feature type="active site" evidence="3">
    <location>
        <position position="169"/>
    </location>
</feature>
<proteinExistence type="predicted"/>
<sequence>MTETIGMLGIGIMGSAMAGNLIKAGFAVVGYDPVPAARDRLSDMGGKALSSPKDVAEAAAISFASLPGSAALAEAAASVAGASGSGQILIECSTLPLSAKREAFAVMESAGKILLDCPVSGTGAQAATGDLVILGSGDEQAFKRCGPAFAGMSRRQVYLGRFGTGSIMKYIANHLVTIHNAAAAEAMLLGMKAGIDPGLVYDTLADSAGTSRMFQMRGPLMRDANYDNPTATIRTHLKDLSIISAFAAELGCALPVYSAAEQLYHAGEALGFAARDTASVCAVLEHMNGFDRHSGAGASPVSSSQS</sequence>
<dbReference type="AlphaFoldDB" id="A0A5D3KT89"/>
<reference evidence="6 7" key="1">
    <citation type="submission" date="2019-08" db="EMBL/GenBank/DDBJ databases">
        <title>Bradyrhizobium hipponensis sp. nov., a rhizobium isolated from a Lupinus angustifolius root nodule in Tunisia.</title>
        <authorList>
            <person name="Off K."/>
            <person name="Rejili M."/>
            <person name="Mars M."/>
            <person name="Brachmann A."/>
            <person name="Marin M."/>
        </authorList>
    </citation>
    <scope>NUCLEOTIDE SEQUENCE [LARGE SCALE GENOMIC DNA]</scope>
    <source>
        <strain evidence="6 7">CTAW71</strain>
    </source>
</reference>
<name>A0A5D3KT89_9BRAD</name>
<dbReference type="InterPro" id="IPR008927">
    <property type="entry name" value="6-PGluconate_DH-like_C_sf"/>
</dbReference>
<dbReference type="SUPFAM" id="SSF51735">
    <property type="entry name" value="NAD(P)-binding Rossmann-fold domains"/>
    <property type="match status" value="1"/>
</dbReference>
<evidence type="ECO:0000259" key="5">
    <source>
        <dbReference type="Pfam" id="PF14833"/>
    </source>
</evidence>
<dbReference type="GO" id="GO:0050661">
    <property type="term" value="F:NADP binding"/>
    <property type="evidence" value="ECO:0007669"/>
    <property type="project" value="InterPro"/>
</dbReference>
<dbReference type="GO" id="GO:0051287">
    <property type="term" value="F:NAD binding"/>
    <property type="evidence" value="ECO:0007669"/>
    <property type="project" value="InterPro"/>
</dbReference>
<dbReference type="InterPro" id="IPR006115">
    <property type="entry name" value="6PGDH_NADP-bd"/>
</dbReference>
<dbReference type="SUPFAM" id="SSF48179">
    <property type="entry name" value="6-phosphogluconate dehydrogenase C-terminal domain-like"/>
    <property type="match status" value="1"/>
</dbReference>
<evidence type="ECO:0000256" key="2">
    <source>
        <dbReference type="ARBA" id="ARBA00023027"/>
    </source>
</evidence>
<dbReference type="Proteomes" id="UP000324758">
    <property type="component" value="Unassembled WGS sequence"/>
</dbReference>
<evidence type="ECO:0000313" key="7">
    <source>
        <dbReference type="Proteomes" id="UP000324758"/>
    </source>
</evidence>
<evidence type="ECO:0000256" key="1">
    <source>
        <dbReference type="ARBA" id="ARBA00023002"/>
    </source>
</evidence>
<dbReference type="PANTHER" id="PTHR43060">
    <property type="entry name" value="3-HYDROXYISOBUTYRATE DEHYDROGENASE-LIKE 1, MITOCHONDRIAL-RELATED"/>
    <property type="match status" value="1"/>
</dbReference>
<dbReference type="Gene3D" id="1.10.1040.10">
    <property type="entry name" value="N-(1-d-carboxylethyl)-l-norvaline Dehydrogenase, domain 2"/>
    <property type="match status" value="1"/>
</dbReference>
<dbReference type="OrthoDB" id="9812907at2"/>
<dbReference type="InterPro" id="IPR029154">
    <property type="entry name" value="HIBADH-like_NADP-bd"/>
</dbReference>
<dbReference type="PANTHER" id="PTHR43060:SF15">
    <property type="entry name" value="3-HYDROXYISOBUTYRATE DEHYDROGENASE-LIKE 1, MITOCHONDRIAL-RELATED"/>
    <property type="match status" value="1"/>
</dbReference>
<keyword evidence="2" id="KW-0520">NAD</keyword>
<evidence type="ECO:0000256" key="3">
    <source>
        <dbReference type="PIRSR" id="PIRSR000103-1"/>
    </source>
</evidence>
<dbReference type="Pfam" id="PF14833">
    <property type="entry name" value="NAD_binding_11"/>
    <property type="match status" value="1"/>
</dbReference>
<protein>
    <submittedName>
        <fullName evidence="6">NAD(P)-dependent oxidoreductase</fullName>
    </submittedName>
</protein>
<dbReference type="RefSeq" id="WP_148772990.1">
    <property type="nucleotide sequence ID" value="NZ_VSSS01000024.1"/>
</dbReference>
<evidence type="ECO:0000313" key="6">
    <source>
        <dbReference type="EMBL" id="TYL95707.1"/>
    </source>
</evidence>
<dbReference type="PIRSF" id="PIRSF000103">
    <property type="entry name" value="HIBADH"/>
    <property type="match status" value="1"/>
</dbReference>
<organism evidence="6 7">
    <name type="scientific">Bradyrhizobium rifense</name>
    <dbReference type="NCBI Taxonomy" id="515499"/>
    <lineage>
        <taxon>Bacteria</taxon>
        <taxon>Pseudomonadati</taxon>
        <taxon>Pseudomonadota</taxon>
        <taxon>Alphaproteobacteria</taxon>
        <taxon>Hyphomicrobiales</taxon>
        <taxon>Nitrobacteraceae</taxon>
        <taxon>Bradyrhizobium</taxon>
    </lineage>
</organism>
<dbReference type="Pfam" id="PF03446">
    <property type="entry name" value="NAD_binding_2"/>
    <property type="match status" value="1"/>
</dbReference>
<dbReference type="GO" id="GO:0016491">
    <property type="term" value="F:oxidoreductase activity"/>
    <property type="evidence" value="ECO:0007669"/>
    <property type="project" value="UniProtKB-KW"/>
</dbReference>
<keyword evidence="7" id="KW-1185">Reference proteome</keyword>
<keyword evidence="1" id="KW-0560">Oxidoreductase</keyword>
<feature type="domain" description="6-phosphogluconate dehydrogenase NADP-binding" evidence="4">
    <location>
        <begin position="4"/>
        <end position="160"/>
    </location>
</feature>
<gene>
    <name evidence="6" type="ORF">FXB40_15200</name>
</gene>
<dbReference type="InterPro" id="IPR015815">
    <property type="entry name" value="HIBADH-related"/>
</dbReference>
<dbReference type="Gene3D" id="3.40.50.720">
    <property type="entry name" value="NAD(P)-binding Rossmann-like Domain"/>
    <property type="match status" value="1"/>
</dbReference>
<dbReference type="EMBL" id="VSSS01000024">
    <property type="protein sequence ID" value="TYL95707.1"/>
    <property type="molecule type" value="Genomic_DNA"/>
</dbReference>
<dbReference type="InterPro" id="IPR013328">
    <property type="entry name" value="6PGD_dom2"/>
</dbReference>
<feature type="domain" description="3-hydroxyisobutyrate dehydrogenase-like NAD-binding" evidence="5">
    <location>
        <begin position="163"/>
        <end position="283"/>
    </location>
</feature>
<evidence type="ECO:0000259" key="4">
    <source>
        <dbReference type="Pfam" id="PF03446"/>
    </source>
</evidence>
<comment type="caution">
    <text evidence="6">The sequence shown here is derived from an EMBL/GenBank/DDBJ whole genome shotgun (WGS) entry which is preliminary data.</text>
</comment>